<dbReference type="GO" id="GO:0005829">
    <property type="term" value="C:cytosol"/>
    <property type="evidence" value="ECO:0007669"/>
    <property type="project" value="TreeGrafter"/>
</dbReference>
<evidence type="ECO:0000256" key="7">
    <source>
        <dbReference type="ARBA" id="ARBA00022763"/>
    </source>
</evidence>
<dbReference type="EC" id="6.5.1.2" evidence="2 14"/>
<evidence type="ECO:0000313" key="16">
    <source>
        <dbReference type="EMBL" id="PJA89853.1"/>
    </source>
</evidence>
<feature type="binding site" evidence="14">
    <location>
        <position position="142"/>
    </location>
    <ligand>
        <name>NAD(+)</name>
        <dbReference type="ChEBI" id="CHEBI:57540"/>
    </ligand>
</feature>
<keyword evidence="6 14" id="KW-0479">Metal-binding</keyword>
<dbReference type="GO" id="GO:0006260">
    <property type="term" value="P:DNA replication"/>
    <property type="evidence" value="ECO:0007669"/>
    <property type="project" value="UniProtKB-KW"/>
</dbReference>
<protein>
    <recommendedName>
        <fullName evidence="3 14">DNA ligase</fullName>
        <ecNumber evidence="2 14">6.5.1.2</ecNumber>
    </recommendedName>
    <alternativeName>
        <fullName evidence="14">Polydeoxyribonucleotide synthase [NAD(+)]</fullName>
    </alternativeName>
</protein>
<dbReference type="NCBIfam" id="NF005932">
    <property type="entry name" value="PRK07956.1"/>
    <property type="match status" value="1"/>
</dbReference>
<evidence type="ECO:0000256" key="1">
    <source>
        <dbReference type="ARBA" id="ARBA00004067"/>
    </source>
</evidence>
<dbReference type="Gene3D" id="1.10.287.610">
    <property type="entry name" value="Helix hairpin bin"/>
    <property type="match status" value="1"/>
</dbReference>
<dbReference type="EMBL" id="PFVJ01000043">
    <property type="protein sequence ID" value="PJA89853.1"/>
    <property type="molecule type" value="Genomic_DNA"/>
</dbReference>
<dbReference type="InterPro" id="IPR013839">
    <property type="entry name" value="DNAligase_adenylation"/>
</dbReference>
<dbReference type="Pfam" id="PF12826">
    <property type="entry name" value="HHH_2"/>
    <property type="match status" value="1"/>
</dbReference>
<dbReference type="FunFam" id="1.10.150.20:FF:000007">
    <property type="entry name" value="DNA ligase"/>
    <property type="match status" value="1"/>
</dbReference>
<accession>A0A2M7Z6T1</accession>
<dbReference type="Gene3D" id="2.40.50.140">
    <property type="entry name" value="Nucleic acid-binding proteins"/>
    <property type="match status" value="1"/>
</dbReference>
<dbReference type="SUPFAM" id="SSF52113">
    <property type="entry name" value="BRCT domain"/>
    <property type="match status" value="1"/>
</dbReference>
<evidence type="ECO:0000256" key="2">
    <source>
        <dbReference type="ARBA" id="ARBA00012722"/>
    </source>
</evidence>
<dbReference type="FunFam" id="1.10.150.20:FF:000006">
    <property type="entry name" value="DNA ligase"/>
    <property type="match status" value="1"/>
</dbReference>
<feature type="binding site" evidence="14">
    <location>
        <position position="438"/>
    </location>
    <ligand>
        <name>Zn(2+)</name>
        <dbReference type="ChEBI" id="CHEBI:29105"/>
    </ligand>
</feature>
<feature type="binding site" evidence="14">
    <location>
        <position position="119"/>
    </location>
    <ligand>
        <name>NAD(+)</name>
        <dbReference type="ChEBI" id="CHEBI:57540"/>
    </ligand>
</feature>
<feature type="binding site" evidence="14">
    <location>
        <position position="433"/>
    </location>
    <ligand>
        <name>Zn(2+)</name>
        <dbReference type="ChEBI" id="CHEBI:29105"/>
    </ligand>
</feature>
<comment type="similarity">
    <text evidence="13 14">Belongs to the NAD-dependent DNA ligase family. LigA subfamily.</text>
</comment>
<feature type="domain" description="BRCT" evidence="15">
    <location>
        <begin position="595"/>
        <end position="673"/>
    </location>
</feature>
<dbReference type="InterPro" id="IPR001357">
    <property type="entry name" value="BRCT_dom"/>
</dbReference>
<evidence type="ECO:0000259" key="15">
    <source>
        <dbReference type="PROSITE" id="PS50172"/>
    </source>
</evidence>
<dbReference type="SUPFAM" id="SSF47781">
    <property type="entry name" value="RuvA domain 2-like"/>
    <property type="match status" value="1"/>
</dbReference>
<keyword evidence="9 14" id="KW-0460">Magnesium</keyword>
<feature type="binding site" evidence="14">
    <location>
        <begin position="34"/>
        <end position="38"/>
    </location>
    <ligand>
        <name>NAD(+)</name>
        <dbReference type="ChEBI" id="CHEBI:57540"/>
    </ligand>
</feature>
<proteinExistence type="inferred from homology"/>
<dbReference type="GO" id="GO:0003677">
    <property type="term" value="F:DNA binding"/>
    <property type="evidence" value="ECO:0007669"/>
    <property type="project" value="InterPro"/>
</dbReference>
<dbReference type="NCBIfam" id="TIGR00575">
    <property type="entry name" value="dnlj"/>
    <property type="match status" value="1"/>
</dbReference>
<comment type="function">
    <text evidence="1 14">DNA ligase that catalyzes the formation of phosphodiester linkages between 5'-phosphoryl and 3'-hydroxyl groups in double-stranded DNA using NAD as a coenzyme and as the energy source for the reaction. It is essential for DNA replication and repair of damaged DNA.</text>
</comment>
<evidence type="ECO:0000256" key="3">
    <source>
        <dbReference type="ARBA" id="ARBA00013308"/>
    </source>
</evidence>
<dbReference type="GO" id="GO:0003911">
    <property type="term" value="F:DNA ligase (NAD+) activity"/>
    <property type="evidence" value="ECO:0007669"/>
    <property type="project" value="UniProtKB-UniRule"/>
</dbReference>
<dbReference type="PANTHER" id="PTHR23389:SF9">
    <property type="entry name" value="DNA LIGASE"/>
    <property type="match status" value="1"/>
</dbReference>
<dbReference type="PANTHER" id="PTHR23389">
    <property type="entry name" value="CHROMOSOME TRANSMISSION FIDELITY FACTOR 18"/>
    <property type="match status" value="1"/>
</dbReference>
<dbReference type="InterPro" id="IPR004150">
    <property type="entry name" value="NAD_DNA_ligase_OB"/>
</dbReference>
<dbReference type="Gene3D" id="3.30.470.30">
    <property type="entry name" value="DNA ligase/mRNA capping enzyme"/>
    <property type="match status" value="1"/>
</dbReference>
<dbReference type="SMART" id="SM00278">
    <property type="entry name" value="HhH1"/>
    <property type="match status" value="4"/>
</dbReference>
<dbReference type="AlphaFoldDB" id="A0A2M7Z6T1"/>
<feature type="active site" description="N6-AMP-lysine intermediate" evidence="14">
    <location>
        <position position="121"/>
    </location>
</feature>
<evidence type="ECO:0000256" key="8">
    <source>
        <dbReference type="ARBA" id="ARBA00022833"/>
    </source>
</evidence>
<evidence type="ECO:0000256" key="14">
    <source>
        <dbReference type="HAMAP-Rule" id="MF_01588"/>
    </source>
</evidence>
<evidence type="ECO:0000256" key="5">
    <source>
        <dbReference type="ARBA" id="ARBA00022705"/>
    </source>
</evidence>
<evidence type="ECO:0000256" key="11">
    <source>
        <dbReference type="ARBA" id="ARBA00023204"/>
    </source>
</evidence>
<keyword evidence="5 14" id="KW-0235">DNA replication</keyword>
<evidence type="ECO:0000256" key="9">
    <source>
        <dbReference type="ARBA" id="ARBA00022842"/>
    </source>
</evidence>
<dbReference type="GO" id="GO:0046872">
    <property type="term" value="F:metal ion binding"/>
    <property type="evidence" value="ECO:0007669"/>
    <property type="project" value="UniProtKB-KW"/>
</dbReference>
<dbReference type="InterPro" id="IPR010994">
    <property type="entry name" value="RuvA_2-like"/>
</dbReference>
<keyword evidence="14" id="KW-0464">Manganese</keyword>
<feature type="binding site" evidence="14">
    <location>
        <begin position="83"/>
        <end position="84"/>
    </location>
    <ligand>
        <name>NAD(+)</name>
        <dbReference type="ChEBI" id="CHEBI:57540"/>
    </ligand>
</feature>
<dbReference type="Pfam" id="PF00533">
    <property type="entry name" value="BRCT"/>
    <property type="match status" value="1"/>
</dbReference>
<dbReference type="CDD" id="cd17748">
    <property type="entry name" value="BRCT_DNA_ligase_like"/>
    <property type="match status" value="1"/>
</dbReference>
<evidence type="ECO:0000256" key="13">
    <source>
        <dbReference type="ARBA" id="ARBA00060881"/>
    </source>
</evidence>
<keyword evidence="4 14" id="KW-0436">Ligase</keyword>
<name>A0A2M7Z6T1_9BACT</name>
<dbReference type="PROSITE" id="PS50172">
    <property type="entry name" value="BRCT"/>
    <property type="match status" value="1"/>
</dbReference>
<dbReference type="GO" id="GO:0006281">
    <property type="term" value="P:DNA repair"/>
    <property type="evidence" value="ECO:0007669"/>
    <property type="project" value="UniProtKB-KW"/>
</dbReference>
<evidence type="ECO:0000256" key="10">
    <source>
        <dbReference type="ARBA" id="ARBA00023027"/>
    </source>
</evidence>
<dbReference type="InterPro" id="IPR012340">
    <property type="entry name" value="NA-bd_OB-fold"/>
</dbReference>
<dbReference type="SUPFAM" id="SSF50249">
    <property type="entry name" value="Nucleic acid-binding proteins"/>
    <property type="match status" value="1"/>
</dbReference>
<keyword evidence="7 14" id="KW-0227">DNA damage</keyword>
<feature type="binding site" evidence="14">
    <location>
        <position position="290"/>
    </location>
    <ligand>
        <name>NAD(+)</name>
        <dbReference type="ChEBI" id="CHEBI:57540"/>
    </ligand>
</feature>
<dbReference type="SMART" id="SM00532">
    <property type="entry name" value="LIGANc"/>
    <property type="match status" value="1"/>
</dbReference>
<feature type="binding site" evidence="14">
    <location>
        <position position="176"/>
    </location>
    <ligand>
        <name>NAD(+)</name>
        <dbReference type="ChEBI" id="CHEBI:57540"/>
    </ligand>
</feature>
<dbReference type="Pfam" id="PF03120">
    <property type="entry name" value="OB_DNA_ligase"/>
    <property type="match status" value="1"/>
</dbReference>
<dbReference type="InterPro" id="IPR013840">
    <property type="entry name" value="DNAligase_N"/>
</dbReference>
<dbReference type="Gene3D" id="1.10.150.20">
    <property type="entry name" value="5' to 3' exonuclease, C-terminal subdomain"/>
    <property type="match status" value="2"/>
</dbReference>
<dbReference type="SUPFAM" id="SSF56091">
    <property type="entry name" value="DNA ligase/mRNA capping enzyme, catalytic domain"/>
    <property type="match status" value="1"/>
</dbReference>
<keyword evidence="8 14" id="KW-0862">Zinc</keyword>
<reference evidence="17" key="1">
    <citation type="submission" date="2017-09" db="EMBL/GenBank/DDBJ databases">
        <title>Depth-based differentiation of microbial function through sediment-hosted aquifers and enrichment of novel symbionts in the deep terrestrial subsurface.</title>
        <authorList>
            <person name="Probst A.J."/>
            <person name="Ladd B."/>
            <person name="Jarett J.K."/>
            <person name="Geller-Mcgrath D.E."/>
            <person name="Sieber C.M.K."/>
            <person name="Emerson J.B."/>
            <person name="Anantharaman K."/>
            <person name="Thomas B.C."/>
            <person name="Malmstrom R."/>
            <person name="Stieglmeier M."/>
            <person name="Klingl A."/>
            <person name="Woyke T."/>
            <person name="Ryan C.M."/>
            <person name="Banfield J.F."/>
        </authorList>
    </citation>
    <scope>NUCLEOTIDE SEQUENCE [LARGE SCALE GENOMIC DNA]</scope>
</reference>
<dbReference type="InterPro" id="IPR003583">
    <property type="entry name" value="Hlx-hairpin-Hlx_DNA-bd_motif"/>
</dbReference>
<comment type="caution">
    <text evidence="16">The sequence shown here is derived from an EMBL/GenBank/DDBJ whole genome shotgun (WGS) entry which is preliminary data.</text>
</comment>
<feature type="binding site" evidence="14">
    <location>
        <position position="411"/>
    </location>
    <ligand>
        <name>Zn(2+)</name>
        <dbReference type="ChEBI" id="CHEBI:29105"/>
    </ligand>
</feature>
<evidence type="ECO:0000256" key="12">
    <source>
        <dbReference type="ARBA" id="ARBA00034005"/>
    </source>
</evidence>
<evidence type="ECO:0000256" key="4">
    <source>
        <dbReference type="ARBA" id="ARBA00022598"/>
    </source>
</evidence>
<dbReference type="HAMAP" id="MF_01588">
    <property type="entry name" value="DNA_ligase_A"/>
    <property type="match status" value="1"/>
</dbReference>
<comment type="catalytic activity">
    <reaction evidence="12 14">
        <text>NAD(+) + (deoxyribonucleotide)n-3'-hydroxyl + 5'-phospho-(deoxyribonucleotide)m = (deoxyribonucleotide)n+m + AMP + beta-nicotinamide D-nucleotide.</text>
        <dbReference type="EC" id="6.5.1.2"/>
    </reaction>
</comment>
<dbReference type="FunFam" id="2.40.50.140:FF:000012">
    <property type="entry name" value="DNA ligase"/>
    <property type="match status" value="1"/>
</dbReference>
<dbReference type="Gene3D" id="3.40.50.10190">
    <property type="entry name" value="BRCT domain"/>
    <property type="match status" value="1"/>
</dbReference>
<dbReference type="PROSITE" id="PS01056">
    <property type="entry name" value="DNA_LIGASE_N2"/>
    <property type="match status" value="1"/>
</dbReference>
<feature type="binding site" evidence="14">
    <location>
        <position position="408"/>
    </location>
    <ligand>
        <name>Zn(2+)</name>
        <dbReference type="ChEBI" id="CHEBI:29105"/>
    </ligand>
</feature>
<dbReference type="CDD" id="cd00114">
    <property type="entry name" value="LIGANc"/>
    <property type="match status" value="1"/>
</dbReference>
<keyword evidence="10 14" id="KW-0520">NAD</keyword>
<feature type="binding site" evidence="14">
    <location>
        <position position="314"/>
    </location>
    <ligand>
        <name>NAD(+)</name>
        <dbReference type="ChEBI" id="CHEBI:57540"/>
    </ligand>
</feature>
<organism evidence="16 17">
    <name type="scientific">Candidatus Magasanikbacteria bacterium CG_4_9_14_3_um_filter_32_9</name>
    <dbReference type="NCBI Taxonomy" id="1974644"/>
    <lineage>
        <taxon>Bacteria</taxon>
        <taxon>Candidatus Magasanikiibacteriota</taxon>
    </lineage>
</organism>
<evidence type="ECO:0000313" key="17">
    <source>
        <dbReference type="Proteomes" id="UP000230843"/>
    </source>
</evidence>
<dbReference type="InterPro" id="IPR041663">
    <property type="entry name" value="DisA/LigA_HHH"/>
</dbReference>
<dbReference type="PIRSF" id="PIRSF001604">
    <property type="entry name" value="LigA"/>
    <property type="match status" value="1"/>
</dbReference>
<dbReference type="Proteomes" id="UP000230843">
    <property type="component" value="Unassembled WGS sequence"/>
</dbReference>
<gene>
    <name evidence="14" type="primary">ligA</name>
    <name evidence="16" type="ORF">CO137_02055</name>
</gene>
<sequence>MNKIEIISKVKRLRSQIDDLRYRYHVLNDPEITDKMYDSLMDELRKIEEKYPELKTSDSPTQRVAGEVLEKFEKVIHTVPQWSFNDAFSKDDIEKWQERIEKMLTNKLDKNVKLNYTAELKIDGLHLVLTYKKGILEVAATRGDGKVGENVMQNIKTIHSIPIKLKEEVDLVVEGEIWMGRDVFEKINKEREKNGEVKFANPRNAAAGTIRQLNSKIVAQRKLSFTAYDISAGDTPETQELELKRLKNLGFPTDDSWEKVDNVSEILAFYKNWEKKKNSKQFWVDGIVLKVNKKEYQDLLGYTGKAPRWAIAFKFPAEQGTTKVKDIFVQVGRTGKLTPVALMEPVQLAGSTVTHATLHNFDEIGRLDVRVGDMVVVQKAGDIIPQIVRVLEKMRSGKEKKVYEPKKCPICDSDVKHKEVQDKKQERSVGLYCENKKCYGQQLERIRHFVSKKGLEIEGLGEKIAEQLVDEGLIKDVSDLFVLQKDELMELEGFAERSAENLLDSIEKAKEVPLHRFVFALGIPHVGEETAVKLAGQFGSFEKIQKANEEDLINISDVGEKVAESVKNYFLDKQNLEMIAKLFENGVKPIVVKITKKGNIAGKTFVFTGGMSEISRDKAKEKVRSAGGIISNSVSKKVDFVVAGSDAGSKLEKAKDLGVKVIDEKEFIDLFKN</sequence>
<keyword evidence="11 14" id="KW-0234">DNA repair</keyword>
<dbReference type="InterPro" id="IPR036420">
    <property type="entry name" value="BRCT_dom_sf"/>
</dbReference>
<dbReference type="InterPro" id="IPR001679">
    <property type="entry name" value="DNA_ligase"/>
</dbReference>
<dbReference type="InterPro" id="IPR033136">
    <property type="entry name" value="DNA_ligase_CS"/>
</dbReference>
<dbReference type="Pfam" id="PF01653">
    <property type="entry name" value="DNA_ligase_aden"/>
    <property type="match status" value="1"/>
</dbReference>
<comment type="cofactor">
    <cofactor evidence="14">
        <name>Mg(2+)</name>
        <dbReference type="ChEBI" id="CHEBI:18420"/>
    </cofactor>
    <cofactor evidence="14">
        <name>Mn(2+)</name>
        <dbReference type="ChEBI" id="CHEBI:29035"/>
    </cofactor>
</comment>
<dbReference type="SMART" id="SM00292">
    <property type="entry name" value="BRCT"/>
    <property type="match status" value="1"/>
</dbReference>
<dbReference type="Pfam" id="PF14520">
    <property type="entry name" value="HHH_5"/>
    <property type="match status" value="1"/>
</dbReference>
<evidence type="ECO:0000256" key="6">
    <source>
        <dbReference type="ARBA" id="ARBA00022723"/>
    </source>
</evidence>